<dbReference type="InterPro" id="IPR045854">
    <property type="entry name" value="NO2/SO3_Rdtase_4Fe4S_sf"/>
</dbReference>
<comment type="cofactor">
    <cofactor evidence="1">
        <name>siroheme</name>
        <dbReference type="ChEBI" id="CHEBI:60052"/>
    </cofactor>
</comment>
<dbReference type="OrthoDB" id="1688044at2759"/>
<evidence type="ECO:0000256" key="17">
    <source>
        <dbReference type="SAM" id="MobiDB-lite"/>
    </source>
</evidence>
<dbReference type="InterPro" id="IPR005117">
    <property type="entry name" value="NiRdtase/SiRdtase_haem-b_fer"/>
</dbReference>
<dbReference type="GO" id="GO:0020037">
    <property type="term" value="F:heme binding"/>
    <property type="evidence" value="ECO:0007669"/>
    <property type="project" value="InterPro"/>
</dbReference>
<dbReference type="AlphaFoldDB" id="M1URK1"/>
<comment type="subcellular location">
    <subcellularLocation>
        <location evidence="5">Plastid</location>
        <location evidence="5">Chloroplast stroma</location>
        <location evidence="5">Chloroplast nucleoid</location>
    </subcellularLocation>
</comment>
<keyword evidence="11" id="KW-0883">Thioether bond</keyword>
<evidence type="ECO:0000256" key="9">
    <source>
        <dbReference type="ARBA" id="ARBA00022617"/>
    </source>
</evidence>
<dbReference type="STRING" id="280699.M1URK1"/>
<dbReference type="GO" id="GO:0050311">
    <property type="term" value="F:sulfite reductase (ferredoxin) activity"/>
    <property type="evidence" value="ECO:0007669"/>
    <property type="project" value="UniProtKB-EC"/>
</dbReference>
<evidence type="ECO:0000256" key="5">
    <source>
        <dbReference type="ARBA" id="ARBA00004595"/>
    </source>
</evidence>
<dbReference type="PANTHER" id="PTHR11493">
    <property type="entry name" value="SULFITE REDUCTASE [NADPH] SUBUNIT BETA-RELATED"/>
    <property type="match status" value="1"/>
</dbReference>
<accession>M1URK1</accession>
<evidence type="ECO:0000256" key="4">
    <source>
        <dbReference type="ARBA" id="ARBA00003329"/>
    </source>
</evidence>
<evidence type="ECO:0000256" key="14">
    <source>
        <dbReference type="ARBA" id="ARBA00023014"/>
    </source>
</evidence>
<dbReference type="NCBIfam" id="NF010029">
    <property type="entry name" value="PRK13504.1"/>
    <property type="match status" value="1"/>
</dbReference>
<dbReference type="InterPro" id="IPR011787">
    <property type="entry name" value="SiR_ferredoxin-dep"/>
</dbReference>
<dbReference type="GO" id="GO:0016002">
    <property type="term" value="F:sulfite reductase activity"/>
    <property type="evidence" value="ECO:0007669"/>
    <property type="project" value="TreeGrafter"/>
</dbReference>
<dbReference type="Proteomes" id="UP000007014">
    <property type="component" value="Chromosome 10"/>
</dbReference>
<dbReference type="InterPro" id="IPR006066">
    <property type="entry name" value="NO2/SO3_Rdtase_FeS/sirohaem_BS"/>
</dbReference>
<evidence type="ECO:0000256" key="7">
    <source>
        <dbReference type="ARBA" id="ARBA00012353"/>
    </source>
</evidence>
<dbReference type="HOGENOM" id="CLU_001975_3_0_1"/>
<dbReference type="InterPro" id="IPR006067">
    <property type="entry name" value="NO2/SO3_Rdtase_4Fe4S_dom"/>
</dbReference>
<evidence type="ECO:0000313" key="20">
    <source>
        <dbReference type="EMBL" id="BAM80251.1"/>
    </source>
</evidence>
<keyword evidence="12" id="KW-0560">Oxidoreductase</keyword>
<dbReference type="GO" id="GO:0000103">
    <property type="term" value="P:sulfate assimilation"/>
    <property type="evidence" value="ECO:0007669"/>
    <property type="project" value="TreeGrafter"/>
</dbReference>
<protein>
    <recommendedName>
        <fullName evidence="7">assimilatory sulfite reductase (ferredoxin)</fullName>
        <ecNumber evidence="7">1.8.7.1</ecNumber>
    </recommendedName>
</protein>
<reference evidence="20 21" key="1">
    <citation type="journal article" date="2004" name="Nature">
        <title>Genome sequence of the ultrasmall unicellular red alga Cyanidioschyzon merolae 10D.</title>
        <authorList>
            <person name="Matsuzaki M."/>
            <person name="Misumi O."/>
            <person name="Shin-i T."/>
            <person name="Maruyama S."/>
            <person name="Takahara M."/>
            <person name="Miyagishima S."/>
            <person name="Mori T."/>
            <person name="Nishida K."/>
            <person name="Yagisawa F."/>
            <person name="Nishida K."/>
            <person name="Yoshida Y."/>
            <person name="Nishimura Y."/>
            <person name="Nakao S."/>
            <person name="Kobayashi T."/>
            <person name="Momoyama Y."/>
            <person name="Higashiyama T."/>
            <person name="Minoda A."/>
            <person name="Sano M."/>
            <person name="Nomoto H."/>
            <person name="Oishi K."/>
            <person name="Hayashi H."/>
            <person name="Ohta F."/>
            <person name="Nishizaka S."/>
            <person name="Haga S."/>
            <person name="Miura S."/>
            <person name="Morishita T."/>
            <person name="Kabeya Y."/>
            <person name="Terasawa K."/>
            <person name="Suzuki Y."/>
            <person name="Ishii Y."/>
            <person name="Asakawa S."/>
            <person name="Takano H."/>
            <person name="Ohta N."/>
            <person name="Kuroiwa H."/>
            <person name="Tanaka K."/>
            <person name="Shimizu N."/>
            <person name="Sugano S."/>
            <person name="Sato N."/>
            <person name="Nozaki H."/>
            <person name="Ogasawara N."/>
            <person name="Kohara Y."/>
            <person name="Kuroiwa T."/>
        </authorList>
    </citation>
    <scope>NUCLEOTIDE SEQUENCE [LARGE SCALE GENOMIC DNA]</scope>
    <source>
        <strain evidence="20 21">10D</strain>
    </source>
</reference>
<dbReference type="GeneID" id="16994205"/>
<proteinExistence type="inferred from homology"/>
<keyword evidence="10" id="KW-0479">Metal-binding</keyword>
<evidence type="ECO:0000259" key="18">
    <source>
        <dbReference type="Pfam" id="PF01077"/>
    </source>
</evidence>
<dbReference type="Gene3D" id="3.90.480.20">
    <property type="match status" value="1"/>
</dbReference>
<dbReference type="Gene3D" id="3.30.413.10">
    <property type="entry name" value="Sulfite Reductase Hemoprotein, domain 1"/>
    <property type="match status" value="2"/>
</dbReference>
<comment type="similarity">
    <text evidence="6">Belongs to the nitrite and sulfite reductase 4Fe-4S domain family.</text>
</comment>
<dbReference type="PRINTS" id="PR00397">
    <property type="entry name" value="SIROHAEM"/>
</dbReference>
<dbReference type="OMA" id="WQMMLRL"/>
<dbReference type="GO" id="GO:0046872">
    <property type="term" value="F:metal ion binding"/>
    <property type="evidence" value="ECO:0007669"/>
    <property type="project" value="UniProtKB-KW"/>
</dbReference>
<keyword evidence="8" id="KW-0004">4Fe-4S</keyword>
<dbReference type="RefSeq" id="XP_005534858.1">
    <property type="nucleotide sequence ID" value="XM_005534801.1"/>
</dbReference>
<name>M1URK1_CYAM1</name>
<dbReference type="BRENDA" id="1.7.7.1">
    <property type="organism ID" value="1768"/>
</dbReference>
<evidence type="ECO:0000259" key="19">
    <source>
        <dbReference type="Pfam" id="PF03460"/>
    </source>
</evidence>
<evidence type="ECO:0000256" key="13">
    <source>
        <dbReference type="ARBA" id="ARBA00023004"/>
    </source>
</evidence>
<gene>
    <name evidence="20" type="ORF">CYME_CMJ117C</name>
</gene>
<dbReference type="EMBL" id="AP006492">
    <property type="protein sequence ID" value="BAM80251.1"/>
    <property type="molecule type" value="Genomic_DNA"/>
</dbReference>
<dbReference type="SUPFAM" id="SSF56014">
    <property type="entry name" value="Nitrite and sulphite reductase 4Fe-4S domain-like"/>
    <property type="match status" value="2"/>
</dbReference>
<dbReference type="PROSITE" id="PS00365">
    <property type="entry name" value="NIR_SIR"/>
    <property type="match status" value="1"/>
</dbReference>
<feature type="domain" description="Nitrite/sulphite reductase 4Fe-4S" evidence="18">
    <location>
        <begin position="214"/>
        <end position="393"/>
    </location>
</feature>
<evidence type="ECO:0000256" key="15">
    <source>
        <dbReference type="ARBA" id="ARBA00046513"/>
    </source>
</evidence>
<dbReference type="NCBIfam" id="TIGR02042">
    <property type="entry name" value="sir"/>
    <property type="match status" value="1"/>
</dbReference>
<evidence type="ECO:0000256" key="1">
    <source>
        <dbReference type="ARBA" id="ARBA00001929"/>
    </source>
</evidence>
<dbReference type="Pfam" id="PF01077">
    <property type="entry name" value="NIR_SIR"/>
    <property type="match status" value="2"/>
</dbReference>
<dbReference type="SUPFAM" id="SSF55124">
    <property type="entry name" value="Nitrite/Sulfite reductase N-terminal domain-like"/>
    <property type="match status" value="2"/>
</dbReference>
<keyword evidence="14" id="KW-0411">Iron-sulfur</keyword>
<dbReference type="PANTHER" id="PTHR11493:SF47">
    <property type="entry name" value="SULFITE REDUCTASE [NADPH] SUBUNIT BETA"/>
    <property type="match status" value="1"/>
</dbReference>
<comment type="function">
    <text evidence="3">DNA-binding protein that binds to both double-stranded and single-stranded DNA without significant sequence specificity to reversibly repress the transcriptional activity of chloroplast nucleoids by promoting DNA compaction and possibly regulate DNA replication.</text>
</comment>
<keyword evidence="21" id="KW-1185">Reference proteome</keyword>
<dbReference type="EC" id="1.8.7.1" evidence="7"/>
<feature type="compositionally biased region" description="Polar residues" evidence="17">
    <location>
        <begin position="643"/>
        <end position="661"/>
    </location>
</feature>
<evidence type="ECO:0000256" key="6">
    <source>
        <dbReference type="ARBA" id="ARBA00010429"/>
    </source>
</evidence>
<comment type="function">
    <text evidence="4">Essential protein with sulfite reductase activity required in assimilatory sulfate reduction pathway during both primary and secondary metabolism and thus involved in development and growth.</text>
</comment>
<comment type="subunit">
    <text evidence="15">Monomer. Interacts with ferredoxin.</text>
</comment>
<dbReference type="GO" id="GO:0042644">
    <property type="term" value="C:chloroplast nucleoid"/>
    <property type="evidence" value="ECO:0007669"/>
    <property type="project" value="UniProtKB-SubCell"/>
</dbReference>
<dbReference type="Gramene" id="CMJ117CT">
    <property type="protein sequence ID" value="CMJ117CT"/>
    <property type="gene ID" value="CMJ117C"/>
</dbReference>
<evidence type="ECO:0000256" key="2">
    <source>
        <dbReference type="ARBA" id="ARBA00001966"/>
    </source>
</evidence>
<feature type="region of interest" description="Disordered" evidence="17">
    <location>
        <begin position="17"/>
        <end position="58"/>
    </location>
</feature>
<dbReference type="GO" id="GO:0051539">
    <property type="term" value="F:4 iron, 4 sulfur cluster binding"/>
    <property type="evidence" value="ECO:0007669"/>
    <property type="project" value="UniProtKB-KW"/>
</dbReference>
<comment type="catalytic activity">
    <reaction evidence="16">
        <text>hydrogen sulfide + 6 oxidized [2Fe-2S]-[ferredoxin] + 3 H2O = sulfite + 6 reduced [2Fe-2S]-[ferredoxin] + 7 H(+)</text>
        <dbReference type="Rhea" id="RHEA:23132"/>
        <dbReference type="Rhea" id="RHEA-COMP:10000"/>
        <dbReference type="Rhea" id="RHEA-COMP:10001"/>
        <dbReference type="ChEBI" id="CHEBI:15377"/>
        <dbReference type="ChEBI" id="CHEBI:15378"/>
        <dbReference type="ChEBI" id="CHEBI:17359"/>
        <dbReference type="ChEBI" id="CHEBI:29919"/>
        <dbReference type="ChEBI" id="CHEBI:33737"/>
        <dbReference type="ChEBI" id="CHEBI:33738"/>
        <dbReference type="EC" id="1.8.7.1"/>
    </reaction>
</comment>
<dbReference type="Pfam" id="PF03460">
    <property type="entry name" value="NIR_SIR_ferr"/>
    <property type="match status" value="2"/>
</dbReference>
<organism evidence="20 21">
    <name type="scientific">Cyanidioschyzon merolae (strain NIES-3377 / 10D)</name>
    <name type="common">Unicellular red alga</name>
    <dbReference type="NCBI Taxonomy" id="280699"/>
    <lineage>
        <taxon>Eukaryota</taxon>
        <taxon>Rhodophyta</taxon>
        <taxon>Bangiophyceae</taxon>
        <taxon>Cyanidiales</taxon>
        <taxon>Cyanidiaceae</taxon>
        <taxon>Cyanidioschyzon</taxon>
    </lineage>
</organism>
<comment type="cofactor">
    <cofactor evidence="2">
        <name>[4Fe-4S] cluster</name>
        <dbReference type="ChEBI" id="CHEBI:49883"/>
    </cofactor>
</comment>
<dbReference type="eggNOG" id="KOG0560">
    <property type="taxonomic scope" value="Eukaryota"/>
</dbReference>
<evidence type="ECO:0000256" key="12">
    <source>
        <dbReference type="ARBA" id="ARBA00023002"/>
    </source>
</evidence>
<feature type="domain" description="Nitrite/Sulfite reductase ferredoxin-like" evidence="19">
    <location>
        <begin position="418"/>
        <end position="480"/>
    </location>
</feature>
<dbReference type="InterPro" id="IPR036136">
    <property type="entry name" value="Nit/Sulf_reduc_fer-like_dom_sf"/>
</dbReference>
<dbReference type="BRENDA" id="1.8.7.1">
    <property type="organism ID" value="1768"/>
</dbReference>
<dbReference type="Gene3D" id="3.90.480.10">
    <property type="entry name" value="Sulfite Reductase Hemoprotein,Domain 2"/>
    <property type="match status" value="1"/>
</dbReference>
<evidence type="ECO:0000256" key="10">
    <source>
        <dbReference type="ARBA" id="ARBA00022723"/>
    </source>
</evidence>
<evidence type="ECO:0000256" key="16">
    <source>
        <dbReference type="ARBA" id="ARBA00049518"/>
    </source>
</evidence>
<feature type="domain" description="Nitrite/sulphite reductase 4Fe-4S" evidence="18">
    <location>
        <begin position="495"/>
        <end position="635"/>
    </location>
</feature>
<dbReference type="KEGG" id="cme:CYME_CMJ117C"/>
<evidence type="ECO:0000256" key="8">
    <source>
        <dbReference type="ARBA" id="ARBA00022485"/>
    </source>
</evidence>
<evidence type="ECO:0000256" key="11">
    <source>
        <dbReference type="ARBA" id="ARBA00022784"/>
    </source>
</evidence>
<feature type="region of interest" description="Disordered" evidence="17">
    <location>
        <begin position="637"/>
        <end position="666"/>
    </location>
</feature>
<keyword evidence="13" id="KW-0408">Iron</keyword>
<feature type="domain" description="Nitrite/Sulfite reductase ferredoxin-like" evidence="19">
    <location>
        <begin position="111"/>
        <end position="173"/>
    </location>
</feature>
<keyword evidence="9" id="KW-0349">Heme</keyword>
<dbReference type="FunFam" id="3.30.413.10:FF:000014">
    <property type="entry name" value="Sulfite reductase [ferredoxin], chloroplastic"/>
    <property type="match status" value="1"/>
</dbReference>
<dbReference type="InterPro" id="IPR045169">
    <property type="entry name" value="NO2/SO3_Rdtase_4Fe4S_prot"/>
</dbReference>
<evidence type="ECO:0000256" key="3">
    <source>
        <dbReference type="ARBA" id="ARBA00002010"/>
    </source>
</evidence>
<evidence type="ECO:0000313" key="21">
    <source>
        <dbReference type="Proteomes" id="UP000007014"/>
    </source>
</evidence>
<sequence length="731" mass="81677">MWAAFVFLPTSRFLQRASPPCPSSNLCGRQRSAGRVSAGTASLRAQEGTTNTPPRKLSPVEGIKERSNQLRYPLIDELRNDEIFVSGDAGQILKFHGTYQQDDRDQRTKGEQKKYQFMLRLKMPAGELPASFYRVLDDLSEQYGNSTLRATTRSTFQIHGVLKGNLKHVMATIMNAGGSTAGACGDINRNVITTPAPYQSPPYQHVRFIAKMLAEVFAPQTGALCEAWLDGEKAASIEYWKRDIDMDEVKRIREHDNGRGQVFSGKEEPIYGETYLPRKFKMAVTVPGDNSVDIFTNDIGIVVLMDDNYVLQGYNILVGGGMGRTHNKEATFPRLADPLGFVPPDSLFDTIKAIVAAQRDHGDRQVRTNARMKYLVHRLGIDGFRDLVRSYMTDNGAALQPWRPIPAWEHRDYLGWHEDGTGKLFYGLLIDNGRVRGPLKKALRQIVDEISPGMIMTPHQNLLLTNIMPEQRQVVEGILAQHQVYRDVRHIDQLVRKAMACPALPLCPLAITEAERVMPQYLERIREILGKAGIAPSESFFTRMTGCPNGCSRPYMAELALVGSGPNEVYQLWLGGSPNQTRLAWPFADRLSLNELDRVLEALFVFWRQERRPAEAFGDFCDRIGKNGLEQFVSQYGEGHANGDTSKARASTSRLSKSTANNEEKVPLRPRVSLRPAVHARLRTMAARAGVPLKVLVDEILTKFIASPESEKMFGGRISSAIKTDGNTAMD</sequence>
<reference evidence="20 21" key="2">
    <citation type="journal article" date="2007" name="BMC Biol.">
        <title>A 100%-complete sequence reveals unusually simple genomic features in the hot-spring red alga Cyanidioschyzon merolae.</title>
        <authorList>
            <person name="Nozaki H."/>
            <person name="Takano H."/>
            <person name="Misumi O."/>
            <person name="Terasawa K."/>
            <person name="Matsuzaki M."/>
            <person name="Maruyama S."/>
            <person name="Nishida K."/>
            <person name="Yagisawa F."/>
            <person name="Yoshida Y."/>
            <person name="Fujiwara T."/>
            <person name="Takio S."/>
            <person name="Tamura K."/>
            <person name="Chung S.J."/>
            <person name="Nakamura S."/>
            <person name="Kuroiwa H."/>
            <person name="Tanaka K."/>
            <person name="Sato N."/>
            <person name="Kuroiwa T."/>
        </authorList>
    </citation>
    <scope>NUCLEOTIDE SEQUENCE [LARGE SCALE GENOMIC DNA]</scope>
    <source>
        <strain evidence="20 21">10D</strain>
    </source>
</reference>
<dbReference type="GO" id="GO:0009337">
    <property type="term" value="C:sulfite reductase complex (NADPH)"/>
    <property type="evidence" value="ECO:0007669"/>
    <property type="project" value="TreeGrafter"/>
</dbReference>